<dbReference type="GO" id="GO:0005524">
    <property type="term" value="F:ATP binding"/>
    <property type="evidence" value="ECO:0007669"/>
    <property type="project" value="InterPro"/>
</dbReference>
<feature type="domain" description="Protein kinase" evidence="8">
    <location>
        <begin position="15"/>
        <end position="295"/>
    </location>
</feature>
<dbReference type="EnsemblPlants" id="OGLUM11G12170.1">
    <property type="protein sequence ID" value="OGLUM11G12170.1"/>
    <property type="gene ID" value="OGLUM11G12170"/>
</dbReference>
<protein>
    <recommendedName>
        <fullName evidence="1">non-specific serine/threonine protein kinase</fullName>
        <ecNumber evidence="1">2.7.11.1</ecNumber>
    </recommendedName>
</protein>
<dbReference type="SUPFAM" id="SSF56112">
    <property type="entry name" value="Protein kinase-like (PK-like)"/>
    <property type="match status" value="1"/>
</dbReference>
<proteinExistence type="predicted"/>
<dbReference type="SMART" id="SM00220">
    <property type="entry name" value="S_TKc"/>
    <property type="match status" value="1"/>
</dbReference>
<dbReference type="HOGENOM" id="CLU_904250_0_0_1"/>
<keyword evidence="7" id="KW-0732">Signal</keyword>
<dbReference type="InterPro" id="IPR000719">
    <property type="entry name" value="Prot_kinase_dom"/>
</dbReference>
<evidence type="ECO:0000256" key="6">
    <source>
        <dbReference type="SAM" id="MobiDB-lite"/>
    </source>
</evidence>
<evidence type="ECO:0000256" key="5">
    <source>
        <dbReference type="ARBA" id="ARBA00048679"/>
    </source>
</evidence>
<evidence type="ECO:0000256" key="3">
    <source>
        <dbReference type="ARBA" id="ARBA00022777"/>
    </source>
</evidence>
<evidence type="ECO:0000259" key="8">
    <source>
        <dbReference type="PROSITE" id="PS50011"/>
    </source>
</evidence>
<comment type="catalytic activity">
    <reaction evidence="5">
        <text>L-seryl-[protein] + ATP = O-phospho-L-seryl-[protein] + ADP + H(+)</text>
        <dbReference type="Rhea" id="RHEA:17989"/>
        <dbReference type="Rhea" id="RHEA-COMP:9863"/>
        <dbReference type="Rhea" id="RHEA-COMP:11604"/>
        <dbReference type="ChEBI" id="CHEBI:15378"/>
        <dbReference type="ChEBI" id="CHEBI:29999"/>
        <dbReference type="ChEBI" id="CHEBI:30616"/>
        <dbReference type="ChEBI" id="CHEBI:83421"/>
        <dbReference type="ChEBI" id="CHEBI:456216"/>
        <dbReference type="EC" id="2.7.11.1"/>
    </reaction>
</comment>
<accession>A0A0E0BIS5</accession>
<evidence type="ECO:0000256" key="1">
    <source>
        <dbReference type="ARBA" id="ARBA00012513"/>
    </source>
</evidence>
<dbReference type="Proteomes" id="UP000026961">
    <property type="component" value="Chromosome 11"/>
</dbReference>
<feature type="signal peptide" evidence="7">
    <location>
        <begin position="1"/>
        <end position="15"/>
    </location>
</feature>
<dbReference type="AlphaFoldDB" id="A0A0E0BIS5"/>
<reference evidence="9" key="2">
    <citation type="submission" date="2018-05" db="EMBL/GenBank/DDBJ databases">
        <title>OgluRS3 (Oryza glumaepatula Reference Sequence Version 3).</title>
        <authorList>
            <person name="Zhang J."/>
            <person name="Kudrna D."/>
            <person name="Lee S."/>
            <person name="Talag J."/>
            <person name="Welchert J."/>
            <person name="Wing R.A."/>
        </authorList>
    </citation>
    <scope>NUCLEOTIDE SEQUENCE [LARGE SCALE GENOMIC DNA]</scope>
</reference>
<evidence type="ECO:0000313" key="10">
    <source>
        <dbReference type="Proteomes" id="UP000026961"/>
    </source>
</evidence>
<dbReference type="Pfam" id="PF00069">
    <property type="entry name" value="Pkinase"/>
    <property type="match status" value="1"/>
</dbReference>
<dbReference type="PROSITE" id="PS50011">
    <property type="entry name" value="PROTEIN_KINASE_DOM"/>
    <property type="match status" value="1"/>
</dbReference>
<evidence type="ECO:0000313" key="9">
    <source>
        <dbReference type="EnsemblPlants" id="OGLUM11G12170.1"/>
    </source>
</evidence>
<dbReference type="GO" id="GO:0004674">
    <property type="term" value="F:protein serine/threonine kinase activity"/>
    <property type="evidence" value="ECO:0007669"/>
    <property type="project" value="UniProtKB-KW"/>
</dbReference>
<keyword evidence="3" id="KW-0418">Kinase</keyword>
<dbReference type="STRING" id="40148.A0A0E0BIS5"/>
<sequence>MRRKAPSAVSCCFPFTVVELVGLAGTGTSARHRGHVRAHRLPFLDGAQAHRALRRRCRRRTTSAAGREHEAGQPRNGGGVEVPRRLLAYWVDAPRGALNFVIELFVSGTLRQYRERHRRVSVAAVRRWCAQILDGLAYLHAHSPPTIHRDLKCDNIFVNGNQREVKIGDLGLAAFRLSAAGGGGDHTRCVGTPEFMAPEVYEESYDELADVYSFGMCVLEMVTLDYPYSECSNPIQIYKRVISGERPGDEAIRRTVPRPDGASCSTTRSCCRSKTMASSPATAMAMAVLALPTTI</sequence>
<name>A0A0E0BIS5_9ORYZ</name>
<dbReference type="InterPro" id="IPR050588">
    <property type="entry name" value="WNK_Ser-Thr_kinase"/>
</dbReference>
<dbReference type="EC" id="2.7.11.1" evidence="1"/>
<dbReference type="PANTHER" id="PTHR13902">
    <property type="entry name" value="SERINE/THREONINE-PROTEIN KINASE WNK WITH NO LYSINE -RELATED"/>
    <property type="match status" value="1"/>
</dbReference>
<feature type="region of interest" description="Disordered" evidence="6">
    <location>
        <begin position="57"/>
        <end position="77"/>
    </location>
</feature>
<comment type="catalytic activity">
    <reaction evidence="4">
        <text>L-threonyl-[protein] + ATP = O-phospho-L-threonyl-[protein] + ADP + H(+)</text>
        <dbReference type="Rhea" id="RHEA:46608"/>
        <dbReference type="Rhea" id="RHEA-COMP:11060"/>
        <dbReference type="Rhea" id="RHEA-COMP:11605"/>
        <dbReference type="ChEBI" id="CHEBI:15378"/>
        <dbReference type="ChEBI" id="CHEBI:30013"/>
        <dbReference type="ChEBI" id="CHEBI:30616"/>
        <dbReference type="ChEBI" id="CHEBI:61977"/>
        <dbReference type="ChEBI" id="CHEBI:456216"/>
        <dbReference type="EC" id="2.7.11.1"/>
    </reaction>
</comment>
<keyword evidence="10" id="KW-1185">Reference proteome</keyword>
<keyword evidence="3" id="KW-0808">Transferase</keyword>
<organism evidence="9">
    <name type="scientific">Oryza glumipatula</name>
    <dbReference type="NCBI Taxonomy" id="40148"/>
    <lineage>
        <taxon>Eukaryota</taxon>
        <taxon>Viridiplantae</taxon>
        <taxon>Streptophyta</taxon>
        <taxon>Embryophyta</taxon>
        <taxon>Tracheophyta</taxon>
        <taxon>Spermatophyta</taxon>
        <taxon>Magnoliopsida</taxon>
        <taxon>Liliopsida</taxon>
        <taxon>Poales</taxon>
        <taxon>Poaceae</taxon>
        <taxon>BOP clade</taxon>
        <taxon>Oryzoideae</taxon>
        <taxon>Oryzeae</taxon>
        <taxon>Oryzinae</taxon>
        <taxon>Oryza</taxon>
    </lineage>
</organism>
<dbReference type="InterPro" id="IPR011009">
    <property type="entry name" value="Kinase-like_dom_sf"/>
</dbReference>
<keyword evidence="2" id="KW-0723">Serine/threonine-protein kinase</keyword>
<dbReference type="Gramene" id="OGLUM11G12170.1">
    <property type="protein sequence ID" value="OGLUM11G12170.1"/>
    <property type="gene ID" value="OGLUM11G12170"/>
</dbReference>
<dbReference type="Gene3D" id="1.10.510.10">
    <property type="entry name" value="Transferase(Phosphotransferase) domain 1"/>
    <property type="match status" value="1"/>
</dbReference>
<evidence type="ECO:0000256" key="2">
    <source>
        <dbReference type="ARBA" id="ARBA00022527"/>
    </source>
</evidence>
<feature type="chain" id="PRO_5013062570" description="non-specific serine/threonine protein kinase" evidence="7">
    <location>
        <begin position="16"/>
        <end position="295"/>
    </location>
</feature>
<reference evidence="9" key="1">
    <citation type="submission" date="2015-04" db="UniProtKB">
        <authorList>
            <consortium name="EnsemblPlants"/>
        </authorList>
    </citation>
    <scope>IDENTIFICATION</scope>
</reference>
<evidence type="ECO:0000256" key="7">
    <source>
        <dbReference type="SAM" id="SignalP"/>
    </source>
</evidence>
<dbReference type="eggNOG" id="KOG0584">
    <property type="taxonomic scope" value="Eukaryota"/>
</dbReference>
<evidence type="ECO:0000256" key="4">
    <source>
        <dbReference type="ARBA" id="ARBA00047899"/>
    </source>
</evidence>